<feature type="domain" description="Major facilitator superfamily (MFS) profile" evidence="9">
    <location>
        <begin position="11"/>
        <end position="403"/>
    </location>
</feature>
<feature type="transmembrane region" description="Helical" evidence="8">
    <location>
        <begin position="348"/>
        <end position="366"/>
    </location>
</feature>
<keyword evidence="11" id="KW-1185">Reference proteome</keyword>
<feature type="transmembrane region" description="Helical" evidence="8">
    <location>
        <begin position="48"/>
        <end position="70"/>
    </location>
</feature>
<dbReference type="GO" id="GO:0055056">
    <property type="term" value="F:D-glucose transmembrane transporter activity"/>
    <property type="evidence" value="ECO:0007669"/>
    <property type="project" value="InterPro"/>
</dbReference>
<dbReference type="PANTHER" id="PTHR43702:SF12">
    <property type="entry name" value="N-ACETYL GLUCOSAMINE TRANSPORTER NAGP"/>
    <property type="match status" value="1"/>
</dbReference>
<organism evidence="10 11">
    <name type="scientific">Sandaracinomonas limnophila</name>
    <dbReference type="NCBI Taxonomy" id="1862386"/>
    <lineage>
        <taxon>Bacteria</taxon>
        <taxon>Pseudomonadati</taxon>
        <taxon>Bacteroidota</taxon>
        <taxon>Cytophagia</taxon>
        <taxon>Cytophagales</taxon>
        <taxon>Flectobacillaceae</taxon>
        <taxon>Sandaracinomonas</taxon>
    </lineage>
</organism>
<dbReference type="GO" id="GO:1904659">
    <property type="term" value="P:D-glucose transmembrane transport"/>
    <property type="evidence" value="ECO:0007669"/>
    <property type="project" value="InterPro"/>
</dbReference>
<dbReference type="PROSITE" id="PS50850">
    <property type="entry name" value="MFS"/>
    <property type="match status" value="1"/>
</dbReference>
<dbReference type="OrthoDB" id="9795150at2"/>
<keyword evidence="5 8" id="KW-0812">Transmembrane</keyword>
<feature type="transmembrane region" description="Helical" evidence="8">
    <location>
        <begin position="225"/>
        <end position="243"/>
    </location>
</feature>
<feature type="transmembrane region" description="Helical" evidence="8">
    <location>
        <begin position="139"/>
        <end position="162"/>
    </location>
</feature>
<evidence type="ECO:0000259" key="9">
    <source>
        <dbReference type="PROSITE" id="PS50850"/>
    </source>
</evidence>
<dbReference type="Gene3D" id="1.20.1250.20">
    <property type="entry name" value="MFS general substrate transporter like domains"/>
    <property type="match status" value="2"/>
</dbReference>
<feature type="transmembrane region" description="Helical" evidence="8">
    <location>
        <begin position="263"/>
        <end position="283"/>
    </location>
</feature>
<dbReference type="RefSeq" id="WP_127802151.1">
    <property type="nucleotide sequence ID" value="NZ_SACY01000001.1"/>
</dbReference>
<evidence type="ECO:0000313" key="11">
    <source>
        <dbReference type="Proteomes" id="UP000282832"/>
    </source>
</evidence>
<evidence type="ECO:0000256" key="4">
    <source>
        <dbReference type="ARBA" id="ARBA00022475"/>
    </source>
</evidence>
<feature type="transmembrane region" description="Helical" evidence="8">
    <location>
        <begin position="290"/>
        <end position="309"/>
    </location>
</feature>
<dbReference type="GO" id="GO:0005886">
    <property type="term" value="C:plasma membrane"/>
    <property type="evidence" value="ECO:0007669"/>
    <property type="project" value="UniProtKB-SubCell"/>
</dbReference>
<dbReference type="GO" id="GO:0005354">
    <property type="term" value="F:galactose transmembrane transporter activity"/>
    <property type="evidence" value="ECO:0007669"/>
    <property type="project" value="InterPro"/>
</dbReference>
<feature type="transmembrane region" description="Helical" evidence="8">
    <location>
        <begin position="378"/>
        <end position="395"/>
    </location>
</feature>
<dbReference type="Pfam" id="PF07690">
    <property type="entry name" value="MFS_1"/>
    <property type="match status" value="1"/>
</dbReference>
<evidence type="ECO:0000256" key="5">
    <source>
        <dbReference type="ARBA" id="ARBA00022692"/>
    </source>
</evidence>
<dbReference type="InterPro" id="IPR005964">
    <property type="entry name" value="Glc/Gal_transptr_bac"/>
</dbReference>
<evidence type="ECO:0000313" key="10">
    <source>
        <dbReference type="EMBL" id="RVU26599.1"/>
    </source>
</evidence>
<accession>A0A437PWG8</accession>
<feature type="transmembrane region" description="Helical" evidence="8">
    <location>
        <begin position="12"/>
        <end position="36"/>
    </location>
</feature>
<name>A0A437PWG8_9BACT</name>
<reference evidence="10 11" key="1">
    <citation type="submission" date="2019-01" db="EMBL/GenBank/DDBJ databases">
        <authorList>
            <person name="Chen W.-M."/>
        </authorList>
    </citation>
    <scope>NUCLEOTIDE SEQUENCE [LARGE SCALE GENOMIC DNA]</scope>
    <source>
        <strain evidence="10 11">FSY-15</strain>
    </source>
</reference>
<dbReference type="InterPro" id="IPR050375">
    <property type="entry name" value="MFS_TsgA-like"/>
</dbReference>
<feature type="transmembrane region" description="Helical" evidence="8">
    <location>
        <begin position="174"/>
        <end position="193"/>
    </location>
</feature>
<dbReference type="CDD" id="cd17394">
    <property type="entry name" value="MFS_FucP_like"/>
    <property type="match status" value="1"/>
</dbReference>
<keyword evidence="4" id="KW-1003">Cell membrane</keyword>
<comment type="function">
    <text evidence="1">Intake of glucose and galactose.</text>
</comment>
<comment type="similarity">
    <text evidence="3">Belongs to the major facilitator superfamily. FHS transporter (TC 2.A.1.7) family.</text>
</comment>
<evidence type="ECO:0000256" key="3">
    <source>
        <dbReference type="ARBA" id="ARBA00009120"/>
    </source>
</evidence>
<keyword evidence="7 8" id="KW-0472">Membrane</keyword>
<evidence type="ECO:0000256" key="7">
    <source>
        <dbReference type="ARBA" id="ARBA00023136"/>
    </source>
</evidence>
<proteinExistence type="inferred from homology"/>
<evidence type="ECO:0000256" key="8">
    <source>
        <dbReference type="SAM" id="Phobius"/>
    </source>
</evidence>
<keyword evidence="6 8" id="KW-1133">Transmembrane helix</keyword>
<feature type="transmembrane region" description="Helical" evidence="8">
    <location>
        <begin position="77"/>
        <end position="95"/>
    </location>
</feature>
<dbReference type="NCBIfam" id="TIGR01272">
    <property type="entry name" value="gluP"/>
    <property type="match status" value="1"/>
</dbReference>
<feature type="transmembrane region" description="Helical" evidence="8">
    <location>
        <begin position="101"/>
        <end position="118"/>
    </location>
</feature>
<feature type="transmembrane region" description="Helical" evidence="8">
    <location>
        <begin position="315"/>
        <end position="336"/>
    </location>
</feature>
<dbReference type="EMBL" id="SACY01000001">
    <property type="protein sequence ID" value="RVU26599.1"/>
    <property type="molecule type" value="Genomic_DNA"/>
</dbReference>
<dbReference type="SUPFAM" id="SSF103473">
    <property type="entry name" value="MFS general substrate transporter"/>
    <property type="match status" value="1"/>
</dbReference>
<dbReference type="InterPro" id="IPR036259">
    <property type="entry name" value="MFS_trans_sf"/>
</dbReference>
<dbReference type="AlphaFoldDB" id="A0A437PWG8"/>
<comment type="subcellular location">
    <subcellularLocation>
        <location evidence="2">Cell inner membrane</location>
        <topology evidence="2">Multi-pass membrane protein</topology>
    </subcellularLocation>
</comment>
<evidence type="ECO:0000256" key="2">
    <source>
        <dbReference type="ARBA" id="ARBA00004429"/>
    </source>
</evidence>
<dbReference type="PANTHER" id="PTHR43702">
    <property type="entry name" value="L-FUCOSE-PROTON SYMPORTER"/>
    <property type="match status" value="1"/>
</dbReference>
<dbReference type="Proteomes" id="UP000282832">
    <property type="component" value="Unassembled WGS sequence"/>
</dbReference>
<evidence type="ECO:0000256" key="1">
    <source>
        <dbReference type="ARBA" id="ARBA00003321"/>
    </source>
</evidence>
<dbReference type="InterPro" id="IPR011701">
    <property type="entry name" value="MFS"/>
</dbReference>
<dbReference type="InterPro" id="IPR020846">
    <property type="entry name" value="MFS_dom"/>
</dbReference>
<gene>
    <name evidence="10" type="primary">gluP</name>
    <name evidence="10" type="ORF">EOJ36_00990</name>
</gene>
<evidence type="ECO:0000256" key="6">
    <source>
        <dbReference type="ARBA" id="ARBA00022989"/>
    </source>
</evidence>
<sequence>MTSQKSSGNGALLIIGILFFVFGFVTWVNSVLIAFFKSAFHLNNFQSLLVASAFFISYFVMSIPSSWVLAKSGFKNGMSFGLFAMSIGTLLFIPAANSENYALFLLGLFIIGSGLALLQTASNPYVTILGPRESAATRISFMGICNKIAGILSQFIFGSLLLSNEIGDKVDLGIVIKPYAIMTLVLVALAIWIRFSALPDIDSDEEDSEQEIATKKTSVFQFPNLVLGLIAFFLYVGVEVMAGDTIINYGTSQGFAMDEAKNFTSFTLYGMLAGYIAGILFIPKLISQQTALNISAILGIVFSLGTVFAPNPTLSVGSLAFLGLANALMWPALWPLAIEGLGKFTKIGSALIVMMIAGGAILPLAYGHIADLIGDTKMAYSIMLPCYVFIYYYAVKGHKKKSW</sequence>
<comment type="caution">
    <text evidence="10">The sequence shown here is derived from an EMBL/GenBank/DDBJ whole genome shotgun (WGS) entry which is preliminary data.</text>
</comment>
<protein>
    <submittedName>
        <fullName evidence="10">Glucose/galactose MFS transporter</fullName>
    </submittedName>
</protein>